<dbReference type="KEGG" id="pez:HWQ56_21385"/>
<reference evidence="1 2" key="1">
    <citation type="submission" date="2020-06" db="EMBL/GenBank/DDBJ databases">
        <title>Pseudomonas eucalypticola sp. nov., an endophyte of Eucalyptus dunnii leaves with biocontrol ability of eucalyptus leaf blight.</title>
        <authorList>
            <person name="Liu Y."/>
            <person name="Song Z."/>
            <person name="Zeng H."/>
            <person name="Lu M."/>
            <person name="Wang X."/>
            <person name="Lian X."/>
            <person name="Zhang Q."/>
        </authorList>
    </citation>
    <scope>NUCLEOTIDE SEQUENCE [LARGE SCALE GENOMIC DNA]</scope>
    <source>
        <strain evidence="1 2">NP-1</strain>
    </source>
</reference>
<dbReference type="InterPro" id="IPR012340">
    <property type="entry name" value="NA-bd_OB-fold"/>
</dbReference>
<organism evidence="1 2">
    <name type="scientific">Pseudomonas eucalypticola</name>
    <dbReference type="NCBI Taxonomy" id="2599595"/>
    <lineage>
        <taxon>Bacteria</taxon>
        <taxon>Pseudomonadati</taxon>
        <taxon>Pseudomonadota</taxon>
        <taxon>Gammaproteobacteria</taxon>
        <taxon>Pseudomonadales</taxon>
        <taxon>Pseudomonadaceae</taxon>
        <taxon>Pseudomonas</taxon>
    </lineage>
</organism>
<sequence>MEKHADEPLDSSRAGIGYITNDADGREIFFRVKSSVEGGPTFLPGQAVTYEVQEGPDGRLYAINIEVVE</sequence>
<dbReference type="RefSeq" id="WP_158152659.1">
    <property type="nucleotide sequence ID" value="NZ_CP056030.1"/>
</dbReference>
<dbReference type="SUPFAM" id="SSF50249">
    <property type="entry name" value="Nucleic acid-binding proteins"/>
    <property type="match status" value="1"/>
</dbReference>
<dbReference type="EMBL" id="CP056030">
    <property type="protein sequence ID" value="QKZ06189.1"/>
    <property type="molecule type" value="Genomic_DNA"/>
</dbReference>
<gene>
    <name evidence="1" type="ORF">HWQ56_21385</name>
</gene>
<name>A0A7D5H7Q0_9PSED</name>
<dbReference type="AlphaFoldDB" id="A0A7D5H7Q0"/>
<dbReference type="Proteomes" id="UP000509568">
    <property type="component" value="Chromosome"/>
</dbReference>
<evidence type="ECO:0000313" key="2">
    <source>
        <dbReference type="Proteomes" id="UP000509568"/>
    </source>
</evidence>
<protein>
    <submittedName>
        <fullName evidence="1">Cold shock domain-containing protein</fullName>
    </submittedName>
</protein>
<evidence type="ECO:0000313" key="1">
    <source>
        <dbReference type="EMBL" id="QKZ06189.1"/>
    </source>
</evidence>
<accession>A0A7D5H7Q0</accession>
<dbReference type="Gene3D" id="2.40.50.140">
    <property type="entry name" value="Nucleic acid-binding proteins"/>
    <property type="match status" value="1"/>
</dbReference>
<proteinExistence type="predicted"/>
<keyword evidence="2" id="KW-1185">Reference proteome</keyword>